<keyword evidence="6 8" id="KW-0472">Membrane</keyword>
<feature type="transmembrane region" description="Helical" evidence="8">
    <location>
        <begin position="175"/>
        <end position="193"/>
    </location>
</feature>
<accession>A0A1H2K6U3</accession>
<feature type="domain" description="SSD" evidence="9">
    <location>
        <begin position="198"/>
        <end position="330"/>
    </location>
</feature>
<dbReference type="InterPro" id="IPR050545">
    <property type="entry name" value="Mycobact_MmpL"/>
</dbReference>
<dbReference type="PROSITE" id="PS50156">
    <property type="entry name" value="SSD"/>
    <property type="match status" value="1"/>
</dbReference>
<feature type="region of interest" description="Disordered" evidence="7">
    <location>
        <begin position="683"/>
        <end position="703"/>
    </location>
</feature>
<dbReference type="Proteomes" id="UP000182977">
    <property type="component" value="Chromosome I"/>
</dbReference>
<keyword evidence="11" id="KW-1185">Reference proteome</keyword>
<feature type="transmembrane region" description="Helical" evidence="8">
    <location>
        <begin position="645"/>
        <end position="668"/>
    </location>
</feature>
<gene>
    <name evidence="10" type="ORF">SAMN04488563_3496</name>
</gene>
<evidence type="ECO:0000256" key="1">
    <source>
        <dbReference type="ARBA" id="ARBA00004651"/>
    </source>
</evidence>
<dbReference type="InterPro" id="IPR000731">
    <property type="entry name" value="SSD"/>
</dbReference>
<evidence type="ECO:0000256" key="4">
    <source>
        <dbReference type="ARBA" id="ARBA00022692"/>
    </source>
</evidence>
<dbReference type="Gene3D" id="1.20.1640.10">
    <property type="entry name" value="Multidrug efflux transporter AcrB transmembrane domain"/>
    <property type="match status" value="2"/>
</dbReference>
<dbReference type="OrthoDB" id="2365435at2"/>
<dbReference type="STRING" id="419479.SAMN04488563_3496"/>
<keyword evidence="4 8" id="KW-0812">Transmembrane</keyword>
<keyword evidence="3" id="KW-1003">Cell membrane</keyword>
<evidence type="ECO:0000313" key="11">
    <source>
        <dbReference type="Proteomes" id="UP000182977"/>
    </source>
</evidence>
<reference evidence="11" key="1">
    <citation type="submission" date="2016-10" db="EMBL/GenBank/DDBJ databases">
        <authorList>
            <person name="Varghese N."/>
            <person name="Submissions S."/>
        </authorList>
    </citation>
    <scope>NUCLEOTIDE SEQUENCE [LARGE SCALE GENOMIC DNA]</scope>
    <source>
        <strain evidence="11">DSM 45079</strain>
    </source>
</reference>
<sequence>MTRSLTGRLTGRFGKWVVLAVWLVLAAVGGSLAGQLTDVEENDTVEWLPSSAESTAAFKEQADFASTDAVPAVVVYVRDGGVTDADMAKAMADAEEFQNFEALDGEVQGPIPSEDGEALELIVPLNMGDDWEAAPDLLEEVRDQATGEAGDLQVEVAGPLAMVADQAESFSDLDGNLLIAAVAVVIVILLLTYRSPILWILPLLCAGVAVTCAQGVVYLLARYADLTVNAQSASILAILVLAASIDYALLLVARYREELRRHDDRHEAMSVALHRAGPAVMASAGTVVLGMLCLVVAEMNSTAGMGPVLAVGVAVGMAAMLTLFPAVLVIFGRWIFWPRRPHVGSDEPTTRGFWAKVGNSIRPRPRLVWVTTSVILGALALGITQLNANGLTLEEGFTSEPDFAQAEQVLGEHFDVGAGDPVTVIANADQIDAVSSALEDNAAIGSVSEPVVVGDRAYVEGTLTLQPYSDEAGDAIDDIRSAVHGIEGSDAVVGGSAAINVDLQEASARDNVVVIPLVLAVVLLILVLLLRSLTAPLVLIGTVILSFAAALGVSGFVFENVFGFAGTDSSFPLFAFVFLVALGIDYNIFLMTRVREEAIKVGTRRGALIGLAATGGVITSAGAVLAGTFAVFLAMPLVFLAEIGFVVAFGVLLDTLIVRAVLVTALNLDIGRHMWWPSKLAKVEDSDETQAPPGERTLTEARP</sequence>
<dbReference type="Pfam" id="PF03176">
    <property type="entry name" value="MMPL"/>
    <property type="match status" value="2"/>
</dbReference>
<protein>
    <submittedName>
        <fullName evidence="10">Putative drug exporter of the RND superfamily</fullName>
    </submittedName>
</protein>
<feature type="transmembrane region" description="Helical" evidence="8">
    <location>
        <begin position="309"/>
        <end position="331"/>
    </location>
</feature>
<evidence type="ECO:0000256" key="2">
    <source>
        <dbReference type="ARBA" id="ARBA00010157"/>
    </source>
</evidence>
<feature type="transmembrane region" description="Helical" evidence="8">
    <location>
        <begin position="570"/>
        <end position="590"/>
    </location>
</feature>
<dbReference type="GO" id="GO:0005886">
    <property type="term" value="C:plasma membrane"/>
    <property type="evidence" value="ECO:0007669"/>
    <property type="project" value="UniProtKB-SubCell"/>
</dbReference>
<dbReference type="InterPro" id="IPR004869">
    <property type="entry name" value="MMPL_dom"/>
</dbReference>
<evidence type="ECO:0000256" key="6">
    <source>
        <dbReference type="ARBA" id="ARBA00023136"/>
    </source>
</evidence>
<feature type="transmembrane region" description="Helical" evidence="8">
    <location>
        <begin position="611"/>
        <end position="639"/>
    </location>
</feature>
<comment type="subcellular location">
    <subcellularLocation>
        <location evidence="1">Cell membrane</location>
        <topology evidence="1">Multi-pass membrane protein</topology>
    </subcellularLocation>
</comment>
<dbReference type="PANTHER" id="PTHR33406:SF6">
    <property type="entry name" value="MEMBRANE PROTEIN YDGH-RELATED"/>
    <property type="match status" value="1"/>
</dbReference>
<evidence type="ECO:0000256" key="8">
    <source>
        <dbReference type="SAM" id="Phobius"/>
    </source>
</evidence>
<feature type="transmembrane region" description="Helical" evidence="8">
    <location>
        <begin position="276"/>
        <end position="297"/>
    </location>
</feature>
<dbReference type="AlphaFoldDB" id="A0A1H2K6U3"/>
<feature type="transmembrane region" description="Helical" evidence="8">
    <location>
        <begin position="367"/>
        <end position="386"/>
    </location>
</feature>
<name>A0A1H2K6U3_9ACTN</name>
<dbReference type="RefSeq" id="WP_046772122.1">
    <property type="nucleotide sequence ID" value="NZ_LBMC01000056.1"/>
</dbReference>
<feature type="transmembrane region" description="Helical" evidence="8">
    <location>
        <begin position="200"/>
        <end position="221"/>
    </location>
</feature>
<evidence type="ECO:0000256" key="3">
    <source>
        <dbReference type="ARBA" id="ARBA00022475"/>
    </source>
</evidence>
<comment type="similarity">
    <text evidence="2">Belongs to the resistance-nodulation-cell division (RND) (TC 2.A.6) family. MmpL subfamily.</text>
</comment>
<feature type="transmembrane region" description="Helical" evidence="8">
    <location>
        <begin position="512"/>
        <end position="530"/>
    </location>
</feature>
<dbReference type="EMBL" id="LT629791">
    <property type="protein sequence ID" value="SDU64427.1"/>
    <property type="molecule type" value="Genomic_DNA"/>
</dbReference>
<evidence type="ECO:0000259" key="9">
    <source>
        <dbReference type="PROSITE" id="PS50156"/>
    </source>
</evidence>
<proteinExistence type="inferred from homology"/>
<organism evidence="10 11">
    <name type="scientific">Jiangella alkaliphila</name>
    <dbReference type="NCBI Taxonomy" id="419479"/>
    <lineage>
        <taxon>Bacteria</taxon>
        <taxon>Bacillati</taxon>
        <taxon>Actinomycetota</taxon>
        <taxon>Actinomycetes</taxon>
        <taxon>Jiangellales</taxon>
        <taxon>Jiangellaceae</taxon>
        <taxon>Jiangella</taxon>
    </lineage>
</organism>
<evidence type="ECO:0000256" key="7">
    <source>
        <dbReference type="SAM" id="MobiDB-lite"/>
    </source>
</evidence>
<keyword evidence="5 8" id="KW-1133">Transmembrane helix</keyword>
<dbReference type="PANTHER" id="PTHR33406">
    <property type="entry name" value="MEMBRANE PROTEIN MJ1562-RELATED"/>
    <property type="match status" value="1"/>
</dbReference>
<feature type="transmembrane region" description="Helical" evidence="8">
    <location>
        <begin position="537"/>
        <end position="558"/>
    </location>
</feature>
<dbReference type="SUPFAM" id="SSF82866">
    <property type="entry name" value="Multidrug efflux transporter AcrB transmembrane domain"/>
    <property type="match status" value="2"/>
</dbReference>
<feature type="transmembrane region" description="Helical" evidence="8">
    <location>
        <begin position="233"/>
        <end position="255"/>
    </location>
</feature>
<evidence type="ECO:0000256" key="5">
    <source>
        <dbReference type="ARBA" id="ARBA00022989"/>
    </source>
</evidence>
<evidence type="ECO:0000313" key="10">
    <source>
        <dbReference type="EMBL" id="SDU64427.1"/>
    </source>
</evidence>